<dbReference type="Proteomes" id="UP001159405">
    <property type="component" value="Unassembled WGS sequence"/>
</dbReference>
<dbReference type="EMBL" id="CALNXK010000229">
    <property type="protein sequence ID" value="CAH3177737.1"/>
    <property type="molecule type" value="Genomic_DNA"/>
</dbReference>
<evidence type="ECO:0000313" key="2">
    <source>
        <dbReference type="EMBL" id="CAH3177737.1"/>
    </source>
</evidence>
<comment type="caution">
    <text evidence="2">The sequence shown here is derived from an EMBL/GenBank/DDBJ whole genome shotgun (WGS) entry which is preliminary data.</text>
</comment>
<reference evidence="2 3" key="1">
    <citation type="submission" date="2022-05" db="EMBL/GenBank/DDBJ databases">
        <authorList>
            <consortium name="Genoscope - CEA"/>
            <person name="William W."/>
        </authorList>
    </citation>
    <scope>NUCLEOTIDE SEQUENCE [LARGE SCALE GENOMIC DNA]</scope>
</reference>
<feature type="compositionally biased region" description="Low complexity" evidence="1">
    <location>
        <begin position="26"/>
        <end position="37"/>
    </location>
</feature>
<name>A0ABN8RHQ3_9CNID</name>
<feature type="region of interest" description="Disordered" evidence="1">
    <location>
        <begin position="1"/>
        <end position="43"/>
    </location>
</feature>
<gene>
    <name evidence="2" type="ORF">PLOB_00019496</name>
</gene>
<sequence length="64" mass="7009">MTSIILERDVHAERNADQHFDTKQVSTTSDTEAATTDQGNSKSADKWIPAIAILTSGLALFLIY</sequence>
<organism evidence="2 3">
    <name type="scientific">Porites lobata</name>
    <dbReference type="NCBI Taxonomy" id="104759"/>
    <lineage>
        <taxon>Eukaryota</taxon>
        <taxon>Metazoa</taxon>
        <taxon>Cnidaria</taxon>
        <taxon>Anthozoa</taxon>
        <taxon>Hexacorallia</taxon>
        <taxon>Scleractinia</taxon>
        <taxon>Fungiina</taxon>
        <taxon>Poritidae</taxon>
        <taxon>Porites</taxon>
    </lineage>
</organism>
<proteinExistence type="predicted"/>
<feature type="compositionally biased region" description="Basic and acidic residues" evidence="1">
    <location>
        <begin position="1"/>
        <end position="22"/>
    </location>
</feature>
<evidence type="ECO:0000256" key="1">
    <source>
        <dbReference type="SAM" id="MobiDB-lite"/>
    </source>
</evidence>
<keyword evidence="3" id="KW-1185">Reference proteome</keyword>
<accession>A0ABN8RHQ3</accession>
<evidence type="ECO:0000313" key="3">
    <source>
        <dbReference type="Proteomes" id="UP001159405"/>
    </source>
</evidence>
<protein>
    <submittedName>
        <fullName evidence="2">Uncharacterized protein</fullName>
    </submittedName>
</protein>